<protein>
    <recommendedName>
        <fullName evidence="4">Lycopene cyclase domain-containing protein</fullName>
    </recommendedName>
</protein>
<reference evidence="2 3" key="1">
    <citation type="submission" date="2011-09" db="EMBL/GenBank/DDBJ databases">
        <title>The Genome Sequence of Bacillus smithii 7_3_47FAA.</title>
        <authorList>
            <consortium name="The Broad Institute Genome Sequencing Platform"/>
            <person name="Earl A."/>
            <person name="Ward D."/>
            <person name="Feldgarden M."/>
            <person name="Gevers D."/>
            <person name="Daigneault M."/>
            <person name="Strauss J."/>
            <person name="Allen-Vercoe E."/>
            <person name="Young S.K."/>
            <person name="Zeng Q."/>
            <person name="Gargeya S."/>
            <person name="Fitzgerald M."/>
            <person name="Haas B."/>
            <person name="Abouelleil A."/>
            <person name="Alvarado L."/>
            <person name="Arachchi H.M."/>
            <person name="Berlin A."/>
            <person name="Brown A."/>
            <person name="Chapman S.B."/>
            <person name="Chen Z."/>
            <person name="Dunbar C."/>
            <person name="Freedman E."/>
            <person name="Gearin G."/>
            <person name="Goldberg J."/>
            <person name="Griggs A."/>
            <person name="Gujja S."/>
            <person name="Heiman D."/>
            <person name="Howarth C."/>
            <person name="Larson L."/>
            <person name="Lui A."/>
            <person name="MacDonald P.J.P."/>
            <person name="Montmayeur A."/>
            <person name="Murphy C."/>
            <person name="Neiman D."/>
            <person name="Pearson M."/>
            <person name="Priest M."/>
            <person name="Roberts A."/>
            <person name="Saif S."/>
            <person name="Shea T."/>
            <person name="Shenoy N."/>
            <person name="Sisk P."/>
            <person name="Stolte C."/>
            <person name="Sykes S."/>
            <person name="Wortman J."/>
            <person name="Nusbaum C."/>
            <person name="Birren B."/>
        </authorList>
    </citation>
    <scope>NUCLEOTIDE SEQUENCE [LARGE SCALE GENOMIC DNA]</scope>
    <source>
        <strain evidence="2 3">7_3_47FAA</strain>
    </source>
</reference>
<dbReference type="RefSeq" id="WP_003354846.1">
    <property type="nucleotide sequence ID" value="NZ_JH414760.1"/>
</dbReference>
<evidence type="ECO:0000313" key="3">
    <source>
        <dbReference type="Proteomes" id="UP000011747"/>
    </source>
</evidence>
<dbReference type="PATRIC" id="fig|665952.3.peg.2648"/>
<dbReference type="HOGENOM" id="CLU_2271800_0_0_9"/>
<dbReference type="Proteomes" id="UP000011747">
    <property type="component" value="Unassembled WGS sequence"/>
</dbReference>
<dbReference type="InterPro" id="IPR048147">
    <property type="entry name" value="CBO0543-like"/>
</dbReference>
<evidence type="ECO:0000256" key="1">
    <source>
        <dbReference type="SAM" id="Phobius"/>
    </source>
</evidence>
<organism evidence="2 3">
    <name type="scientific">Bacillus smithii 7_3_47FAA</name>
    <dbReference type="NCBI Taxonomy" id="665952"/>
    <lineage>
        <taxon>Bacteria</taxon>
        <taxon>Bacillati</taxon>
        <taxon>Bacillota</taxon>
        <taxon>Bacilli</taxon>
        <taxon>Bacillales</taxon>
        <taxon>Bacillaceae</taxon>
        <taxon>Bacillus</taxon>
    </lineage>
</organism>
<proteinExistence type="predicted"/>
<evidence type="ECO:0008006" key="4">
    <source>
        <dbReference type="Google" id="ProtNLM"/>
    </source>
</evidence>
<keyword evidence="1" id="KW-0472">Membrane</keyword>
<dbReference type="AlphaFoldDB" id="G9QNE9"/>
<comment type="caution">
    <text evidence="2">The sequence shown here is derived from an EMBL/GenBank/DDBJ whole genome shotgun (WGS) entry which is preliminary data.</text>
</comment>
<gene>
    <name evidence="2" type="ORF">HMPREF1015_02692</name>
</gene>
<keyword evidence="1" id="KW-0812">Transmembrane</keyword>
<keyword evidence="1" id="KW-1133">Transmembrane helix</keyword>
<feature type="transmembrane region" description="Helical" evidence="1">
    <location>
        <begin position="59"/>
        <end position="82"/>
    </location>
</feature>
<dbReference type="NCBIfam" id="NF041644">
    <property type="entry name" value="CBO0543_fam"/>
    <property type="match status" value="1"/>
</dbReference>
<accession>G9QNE9</accession>
<evidence type="ECO:0000313" key="2">
    <source>
        <dbReference type="EMBL" id="EHL76135.1"/>
    </source>
</evidence>
<keyword evidence="3" id="KW-1185">Reference proteome</keyword>
<name>G9QNE9_9BACI</name>
<dbReference type="EMBL" id="ACWF01000132">
    <property type="protein sequence ID" value="EHL76135.1"/>
    <property type="molecule type" value="Genomic_DNA"/>
</dbReference>
<sequence>MYLLLFTIIYLLIAIPMTEWTKWKKYYTTIQYYVICDLLYNFLFYDHTLWEYRSVETEWLNHTIIDLIFTFLIIPVAIYFYLSFLPEGKKNVCVHYGMGYTV</sequence>